<feature type="transmembrane region" description="Helical" evidence="1">
    <location>
        <begin position="157"/>
        <end position="175"/>
    </location>
</feature>
<proteinExistence type="predicted"/>
<protein>
    <recommendedName>
        <fullName evidence="4">Serpentine receptor class gamma</fullName>
    </recommendedName>
</protein>
<reference evidence="2" key="1">
    <citation type="submission" date="2023-07" db="EMBL/GenBank/DDBJ databases">
        <authorList>
            <consortium name="CYATHOMIX"/>
        </authorList>
    </citation>
    <scope>NUCLEOTIDE SEQUENCE</scope>
    <source>
        <strain evidence="2">N/A</strain>
    </source>
</reference>
<dbReference type="Pfam" id="PF10323">
    <property type="entry name" value="7TM_GPCR_Srv"/>
    <property type="match status" value="1"/>
</dbReference>
<organism evidence="2 3">
    <name type="scientific">Cylicocyclus nassatus</name>
    <name type="common">Nematode worm</name>
    <dbReference type="NCBI Taxonomy" id="53992"/>
    <lineage>
        <taxon>Eukaryota</taxon>
        <taxon>Metazoa</taxon>
        <taxon>Ecdysozoa</taxon>
        <taxon>Nematoda</taxon>
        <taxon>Chromadorea</taxon>
        <taxon>Rhabditida</taxon>
        <taxon>Rhabditina</taxon>
        <taxon>Rhabditomorpha</taxon>
        <taxon>Strongyloidea</taxon>
        <taxon>Strongylidae</taxon>
        <taxon>Cylicocyclus</taxon>
    </lineage>
</organism>
<dbReference type="InterPro" id="IPR019426">
    <property type="entry name" value="7TM_GPCR_serpentine_rcpt_Srv"/>
</dbReference>
<accession>A0AA36DRY0</accession>
<evidence type="ECO:0000256" key="1">
    <source>
        <dbReference type="SAM" id="Phobius"/>
    </source>
</evidence>
<keyword evidence="1" id="KW-0812">Transmembrane</keyword>
<gene>
    <name evidence="2" type="ORF">CYNAS_LOCUS3566</name>
</gene>
<evidence type="ECO:0008006" key="4">
    <source>
        <dbReference type="Google" id="ProtNLM"/>
    </source>
</evidence>
<dbReference type="AlphaFoldDB" id="A0AA36DRY0"/>
<evidence type="ECO:0000313" key="2">
    <source>
        <dbReference type="EMBL" id="CAJ0591583.1"/>
    </source>
</evidence>
<feature type="transmembrane region" description="Helical" evidence="1">
    <location>
        <begin position="71"/>
        <end position="94"/>
    </location>
</feature>
<feature type="transmembrane region" description="Helical" evidence="1">
    <location>
        <begin position="223"/>
        <end position="245"/>
    </location>
</feature>
<dbReference type="EMBL" id="CATQJL010000001">
    <property type="protein sequence ID" value="CAJ0591583.1"/>
    <property type="molecule type" value="Genomic_DNA"/>
</dbReference>
<feature type="transmembrane region" description="Helical" evidence="1">
    <location>
        <begin position="26"/>
        <end position="51"/>
    </location>
</feature>
<sequence length="276" mass="32457">MWKSRGSRMFNSFYYRCCWNESWINLFTLIFFLTTMYVRFFPVFNPTFFYLNRFKWWTNFAQVAKQHVFFLQIWNVLVTVGGRFCTICLPHSIITHTAEQMNTWKIFILQTLFPTVTAIPLYCICDNAYVWKGERPLFLSALNPTCEKVFYISGYTYRYVALVLSTLAYVSMFCLMRKKANRNEMRILIHGGSLLSAILASIISRTSQKLEIGSNHPLMRVFYFTTFLWIPLTDVVITFWIVASLRRTLNPFKKGESRTNHQSITINSKNASAPCR</sequence>
<keyword evidence="1" id="KW-0472">Membrane</keyword>
<name>A0AA36DRY0_CYLNA</name>
<keyword evidence="3" id="KW-1185">Reference proteome</keyword>
<comment type="caution">
    <text evidence="2">The sequence shown here is derived from an EMBL/GenBank/DDBJ whole genome shotgun (WGS) entry which is preliminary data.</text>
</comment>
<feature type="transmembrane region" description="Helical" evidence="1">
    <location>
        <begin position="106"/>
        <end position="130"/>
    </location>
</feature>
<evidence type="ECO:0000313" key="3">
    <source>
        <dbReference type="Proteomes" id="UP001176961"/>
    </source>
</evidence>
<keyword evidence="1" id="KW-1133">Transmembrane helix</keyword>
<dbReference type="Proteomes" id="UP001176961">
    <property type="component" value="Unassembled WGS sequence"/>
</dbReference>
<feature type="transmembrane region" description="Helical" evidence="1">
    <location>
        <begin position="187"/>
        <end position="203"/>
    </location>
</feature>